<reference evidence="1 2" key="1">
    <citation type="submission" date="2021-04" db="EMBL/GenBank/DDBJ databases">
        <title>Mariniflexile gromovii gen. nov., sp. nov., a gliding bacterium isolated from the sea urchin Strongylocentrotus intermedius.</title>
        <authorList>
            <person name="Ko S."/>
            <person name="Le V."/>
            <person name="Ahn C.-Y."/>
            <person name="Oh H.-M."/>
        </authorList>
    </citation>
    <scope>NUCLEOTIDE SEQUENCE [LARGE SCALE GENOMIC DNA]</scope>
    <source>
        <strain evidence="1 2">KCTC 12570</strain>
    </source>
</reference>
<sequence>MSKDEALELLKKLKPLEKRVESRNGGIIDKFFIVPIEYLIDKDYKIYWFDFWNKEMAYSVNAISSDDYTIVGIMRKAGNFIFVEKNIEYIKSLSQYQ</sequence>
<evidence type="ECO:0008006" key="3">
    <source>
        <dbReference type="Google" id="ProtNLM"/>
    </source>
</evidence>
<accession>A0ABS4BYW6</accession>
<gene>
    <name evidence="1" type="ORF">J8H85_15465</name>
</gene>
<evidence type="ECO:0000313" key="2">
    <source>
        <dbReference type="Proteomes" id="UP000670776"/>
    </source>
</evidence>
<protein>
    <recommendedName>
        <fullName evidence="3">Immunity protein 35 of polymorphic toxin system</fullName>
    </recommendedName>
</protein>
<proteinExistence type="predicted"/>
<name>A0ABS4BYW6_9FLAO</name>
<keyword evidence="2" id="KW-1185">Reference proteome</keyword>
<comment type="caution">
    <text evidence="1">The sequence shown here is derived from an EMBL/GenBank/DDBJ whole genome shotgun (WGS) entry which is preliminary data.</text>
</comment>
<dbReference type="EMBL" id="JAGJCB010000019">
    <property type="protein sequence ID" value="MBP0905231.1"/>
    <property type="molecule type" value="Genomic_DNA"/>
</dbReference>
<dbReference type="RefSeq" id="WP_209656114.1">
    <property type="nucleotide sequence ID" value="NZ_JAGJCB010000019.1"/>
</dbReference>
<evidence type="ECO:0000313" key="1">
    <source>
        <dbReference type="EMBL" id="MBP0905231.1"/>
    </source>
</evidence>
<dbReference type="Proteomes" id="UP000670776">
    <property type="component" value="Unassembled WGS sequence"/>
</dbReference>
<organism evidence="1 2">
    <name type="scientific">Mariniflexile gromovii</name>
    <dbReference type="NCBI Taxonomy" id="362523"/>
    <lineage>
        <taxon>Bacteria</taxon>
        <taxon>Pseudomonadati</taxon>
        <taxon>Bacteroidota</taxon>
        <taxon>Flavobacteriia</taxon>
        <taxon>Flavobacteriales</taxon>
        <taxon>Flavobacteriaceae</taxon>
        <taxon>Mariniflexile</taxon>
    </lineage>
</organism>